<dbReference type="AlphaFoldDB" id="A0A078BC85"/>
<dbReference type="Gene3D" id="3.30.70.1230">
    <property type="entry name" value="Nucleotide cyclase"/>
    <property type="match status" value="1"/>
</dbReference>
<dbReference type="InterPro" id="IPR027359">
    <property type="entry name" value="Volt_channel_dom_sf"/>
</dbReference>
<gene>
    <name evidence="8" type="primary">Contig7076.g350</name>
    <name evidence="8" type="ORF">STYLEM_19999</name>
</gene>
<feature type="domain" description="Guanylate cyclase" evidence="7">
    <location>
        <begin position="692"/>
        <end position="850"/>
    </location>
</feature>
<evidence type="ECO:0000256" key="5">
    <source>
        <dbReference type="SAM" id="MobiDB-lite"/>
    </source>
</evidence>
<feature type="transmembrane region" description="Helical" evidence="6">
    <location>
        <begin position="140"/>
        <end position="159"/>
    </location>
</feature>
<evidence type="ECO:0000259" key="7">
    <source>
        <dbReference type="PROSITE" id="PS50125"/>
    </source>
</evidence>
<feature type="region of interest" description="Disordered" evidence="5">
    <location>
        <begin position="344"/>
        <end position="413"/>
    </location>
</feature>
<feature type="transmembrane region" description="Helical" evidence="6">
    <location>
        <begin position="175"/>
        <end position="198"/>
    </location>
</feature>
<keyword evidence="2 6" id="KW-0812">Transmembrane</keyword>
<feature type="compositionally biased region" description="Low complexity" evidence="5">
    <location>
        <begin position="349"/>
        <end position="360"/>
    </location>
</feature>
<keyword evidence="3 6" id="KW-1133">Transmembrane helix</keyword>
<evidence type="ECO:0000256" key="2">
    <source>
        <dbReference type="ARBA" id="ARBA00022692"/>
    </source>
</evidence>
<dbReference type="InterPro" id="IPR001054">
    <property type="entry name" value="A/G_cyclase"/>
</dbReference>
<dbReference type="PROSITE" id="PS50125">
    <property type="entry name" value="GUANYLATE_CYCLASE_2"/>
    <property type="match status" value="1"/>
</dbReference>
<feature type="compositionally biased region" description="Low complexity" evidence="5">
    <location>
        <begin position="368"/>
        <end position="398"/>
    </location>
</feature>
<dbReference type="Proteomes" id="UP000039865">
    <property type="component" value="Unassembled WGS sequence"/>
</dbReference>
<keyword evidence="4 6" id="KW-0472">Membrane</keyword>
<dbReference type="SUPFAM" id="SSF55073">
    <property type="entry name" value="Nucleotide cyclase"/>
    <property type="match status" value="1"/>
</dbReference>
<dbReference type="CDD" id="cd07302">
    <property type="entry name" value="CHD"/>
    <property type="match status" value="1"/>
</dbReference>
<comment type="subcellular location">
    <subcellularLocation>
        <location evidence="1">Membrane</location>
        <topology evidence="1">Multi-pass membrane protein</topology>
    </subcellularLocation>
</comment>
<dbReference type="OrthoDB" id="60033at2759"/>
<accession>A0A078BC85</accession>
<dbReference type="OMA" id="IVINQPH"/>
<dbReference type="Pfam" id="PF00211">
    <property type="entry name" value="Guanylate_cyc"/>
    <property type="match status" value="1"/>
</dbReference>
<dbReference type="Gene3D" id="1.20.120.350">
    <property type="entry name" value="Voltage-gated potassium channels. Chain C"/>
    <property type="match status" value="1"/>
</dbReference>
<dbReference type="FunCoup" id="A0A078BC85">
    <property type="interactions" value="2"/>
</dbReference>
<feature type="compositionally biased region" description="Polar residues" evidence="5">
    <location>
        <begin position="399"/>
        <end position="409"/>
    </location>
</feature>
<reference evidence="8 9" key="1">
    <citation type="submission" date="2014-06" db="EMBL/GenBank/DDBJ databases">
        <authorList>
            <person name="Swart Estienne"/>
        </authorList>
    </citation>
    <scope>NUCLEOTIDE SEQUENCE [LARGE SCALE GENOMIC DNA]</scope>
    <source>
        <strain evidence="8 9">130c</strain>
    </source>
</reference>
<dbReference type="InterPro" id="IPR029787">
    <property type="entry name" value="Nucleotide_cyclase"/>
</dbReference>
<evidence type="ECO:0000256" key="1">
    <source>
        <dbReference type="ARBA" id="ARBA00004141"/>
    </source>
</evidence>
<evidence type="ECO:0000313" key="8">
    <source>
        <dbReference type="EMBL" id="CDW90852.1"/>
    </source>
</evidence>
<sequence length="1032" mass="117520">MDGQIDRIRSGHQQEVIDQFEMRQDLIARRSESNDKILLREFSKFIHLCEKGKALMKEEHLHLQWEEEISKKIRKQLELGLEASQIQIVQQEKMDKEEIPAQDQKKYTRDRDFPKVPAIDQFNLKKSFGKQKCRDKFKSIIQGKVYVTFMTCVTIYALFGDDIRLVGIQKKYDDIFYSLSTFTLFFYILEIIISSLVIPKYFIGFYFWLDLISTISLIFDIGWLWDIIVGTEDFSSGNSQQVSLIARAGRGARIGTRAGRIVRIVSLFRLIRIMKLYKLREQRFSVQDEDEIIFQTDKIFSPAAAQPFQPPSNQPTKQDHGPKHHLRRGQTVRADGSALNEMSLDSMLSNGPENNEPNSSDVRRMATQNPQPNPGQNNLMPQQTQSGSSQEQQSNPQQTALNESSNQKQANKHFDSKLSELTTGRVIMLVLGIMFSVPVFTISTYRDEGIQYEFGLNLVSVFNDQPYSEAFNSSFYEFVERHSQMRTPLIYAISLNLTWVGNTGVSKIIINDENQPDDLRALEKQIIEEHEGDYVAVYDLSANTKLGAGLSICRTFFVCLISAAGAIYFQNDAQQLIIEPIDSMIKKVNRIASNPLDAAQEEEQEALKREKLALRESLSQKKSTRTCNKILNYMRSGTKEPQETVILEQTIVKIGALLALGFGEAGVKIIADNMASNGDVDPMIPGNKIVGIFGFCDIRQFTDTTEILQEEVMVFVNEIAEIVHGLVDKFSGAANKNIGDAFLLVWKFPETEIEFDLDVNTMVPKRSNAVSQIADMTVISFLKIIAQVKKSFHLDKYRRRHDILAKLPNYQVRMGFGLHVGWAIEGAIGSEFKIDASYLSPNVNMASRLEAATKQFGVNLLISGALKQICTEQCQSYMRHIDTVIVKGSSKPVELYTCDIETRNLKIEKKDRNKNKSKQERKMNIIRARLERNRFKSQALNSQLQVASLFHTDNDLIKMLGAYRNAKFIAIFNLGMKNYVKGDWESAKVELENAEKSKGVPDYPSRSLLKFMSDYNFIAPKDWVGHRALTEK</sequence>
<dbReference type="PANTHER" id="PTHR43336:SF3">
    <property type="entry name" value="GUANYLATE CYCLASE DOMAIN-CONTAINING PROTEIN"/>
    <property type="match status" value="1"/>
</dbReference>
<evidence type="ECO:0000256" key="3">
    <source>
        <dbReference type="ARBA" id="ARBA00022989"/>
    </source>
</evidence>
<evidence type="ECO:0000313" key="9">
    <source>
        <dbReference type="Proteomes" id="UP000039865"/>
    </source>
</evidence>
<dbReference type="EMBL" id="CCKQ01018852">
    <property type="protein sequence ID" value="CDW90852.1"/>
    <property type="molecule type" value="Genomic_DNA"/>
</dbReference>
<protein>
    <recommendedName>
        <fullName evidence="7">Guanylate cyclase domain-containing protein</fullName>
    </recommendedName>
</protein>
<evidence type="ECO:0000256" key="6">
    <source>
        <dbReference type="SAM" id="Phobius"/>
    </source>
</evidence>
<dbReference type="GO" id="GO:0016020">
    <property type="term" value="C:membrane"/>
    <property type="evidence" value="ECO:0007669"/>
    <property type="project" value="UniProtKB-SubCell"/>
</dbReference>
<name>A0A078BC85_STYLE</name>
<feature type="region of interest" description="Disordered" evidence="5">
    <location>
        <begin position="303"/>
        <end position="328"/>
    </location>
</feature>
<dbReference type="PANTHER" id="PTHR43336">
    <property type="entry name" value="OXYGEN SENSOR HISTIDINE KINASE RESPONSE REGULATOR DEVS/DOSS"/>
    <property type="match status" value="1"/>
</dbReference>
<organism evidence="8 9">
    <name type="scientific">Stylonychia lemnae</name>
    <name type="common">Ciliate</name>
    <dbReference type="NCBI Taxonomy" id="5949"/>
    <lineage>
        <taxon>Eukaryota</taxon>
        <taxon>Sar</taxon>
        <taxon>Alveolata</taxon>
        <taxon>Ciliophora</taxon>
        <taxon>Intramacronucleata</taxon>
        <taxon>Spirotrichea</taxon>
        <taxon>Stichotrichia</taxon>
        <taxon>Sporadotrichida</taxon>
        <taxon>Oxytrichidae</taxon>
        <taxon>Stylonychinae</taxon>
        <taxon>Stylonychia</taxon>
    </lineage>
</organism>
<dbReference type="GO" id="GO:0009190">
    <property type="term" value="P:cyclic nucleotide biosynthetic process"/>
    <property type="evidence" value="ECO:0007669"/>
    <property type="project" value="InterPro"/>
</dbReference>
<feature type="transmembrane region" description="Helical" evidence="6">
    <location>
        <begin position="205"/>
        <end position="225"/>
    </location>
</feature>
<dbReference type="InParanoid" id="A0A078BC85"/>
<dbReference type="GO" id="GO:0035556">
    <property type="term" value="P:intracellular signal transduction"/>
    <property type="evidence" value="ECO:0007669"/>
    <property type="project" value="InterPro"/>
</dbReference>
<evidence type="ECO:0000256" key="4">
    <source>
        <dbReference type="ARBA" id="ARBA00023136"/>
    </source>
</evidence>
<proteinExistence type="predicted"/>
<keyword evidence="9" id="KW-1185">Reference proteome</keyword>